<dbReference type="PANTHER" id="PTHR21329:SF3">
    <property type="entry name" value="PHOSPHATIDYLINOSITOL N-ACETYLGLUCOSAMINYLTRANSFERASE SUBUNIT Q"/>
    <property type="match status" value="1"/>
</dbReference>
<feature type="transmembrane region" description="Helical" evidence="2">
    <location>
        <begin position="397"/>
        <end position="421"/>
    </location>
</feature>
<evidence type="ECO:0008006" key="5">
    <source>
        <dbReference type="Google" id="ProtNLM"/>
    </source>
</evidence>
<dbReference type="AlphaFoldDB" id="T1KVU1"/>
<proteinExistence type="predicted"/>
<evidence type="ECO:0000313" key="3">
    <source>
        <dbReference type="EnsemblMetazoa" id="tetur23g01850.1"/>
    </source>
</evidence>
<dbReference type="EnsemblMetazoa" id="tetur23g01850.1">
    <property type="protein sequence ID" value="tetur23g01850.1"/>
    <property type="gene ID" value="tetur23g01850"/>
</dbReference>
<evidence type="ECO:0000256" key="1">
    <source>
        <dbReference type="SAM" id="MobiDB-lite"/>
    </source>
</evidence>
<feature type="region of interest" description="Disordered" evidence="1">
    <location>
        <begin position="70"/>
        <end position="150"/>
    </location>
</feature>
<dbReference type="STRING" id="32264.T1KVU1"/>
<evidence type="ECO:0000313" key="4">
    <source>
        <dbReference type="Proteomes" id="UP000015104"/>
    </source>
</evidence>
<dbReference type="EMBL" id="CAEY01000614">
    <property type="status" value="NOT_ANNOTATED_CDS"/>
    <property type="molecule type" value="Genomic_DNA"/>
</dbReference>
<reference evidence="4" key="1">
    <citation type="submission" date="2011-08" db="EMBL/GenBank/DDBJ databases">
        <authorList>
            <person name="Rombauts S."/>
        </authorList>
    </citation>
    <scope>NUCLEOTIDE SEQUENCE</scope>
    <source>
        <strain evidence="4">London</strain>
    </source>
</reference>
<dbReference type="Pfam" id="PF05024">
    <property type="entry name" value="Gpi1"/>
    <property type="match status" value="1"/>
</dbReference>
<keyword evidence="2" id="KW-0812">Transmembrane</keyword>
<dbReference type="GO" id="GO:0005783">
    <property type="term" value="C:endoplasmic reticulum"/>
    <property type="evidence" value="ECO:0007669"/>
    <property type="project" value="TreeGrafter"/>
</dbReference>
<reference evidence="3" key="2">
    <citation type="submission" date="2015-06" db="UniProtKB">
        <authorList>
            <consortium name="EnsemblMetazoa"/>
        </authorList>
    </citation>
    <scope>IDENTIFICATION</scope>
</reference>
<keyword evidence="2" id="KW-1133">Transmembrane helix</keyword>
<feature type="transmembrane region" description="Helical" evidence="2">
    <location>
        <begin position="365"/>
        <end position="385"/>
    </location>
</feature>
<dbReference type="GO" id="GO:0016020">
    <property type="term" value="C:membrane"/>
    <property type="evidence" value="ECO:0007669"/>
    <property type="project" value="InterPro"/>
</dbReference>
<dbReference type="HOGENOM" id="CLU_1847647_0_0_1"/>
<keyword evidence="2" id="KW-0472">Membrane</keyword>
<dbReference type="GO" id="GO:0006506">
    <property type="term" value="P:GPI anchor biosynthetic process"/>
    <property type="evidence" value="ECO:0007669"/>
    <property type="project" value="InterPro"/>
</dbReference>
<feature type="compositionally biased region" description="Low complexity" evidence="1">
    <location>
        <begin position="129"/>
        <end position="146"/>
    </location>
</feature>
<keyword evidence="4" id="KW-1185">Reference proteome</keyword>
<dbReference type="PANTHER" id="PTHR21329">
    <property type="entry name" value="PHOSPHATIDYLINOSITOL N-ACETYLGLUCOSAMINYLTRANSFERASE SUBUNIT Q-RELATED"/>
    <property type="match status" value="1"/>
</dbReference>
<feature type="compositionally biased region" description="Basic residues" evidence="1">
    <location>
        <begin position="111"/>
        <end position="120"/>
    </location>
</feature>
<protein>
    <recommendedName>
        <fullName evidence="5">Phosphatidylinositol N-acetylglucosaminyltransferase subunit Q</fullName>
    </recommendedName>
</protein>
<dbReference type="Proteomes" id="UP000015104">
    <property type="component" value="Unassembled WGS sequence"/>
</dbReference>
<accession>T1KVU1</accession>
<sequence length="431" mass="49241">MSSNMIIDNAKKQVDIITKQFLSYLTPDTKAKREQEILASMQAIKETLENIGTMLEGTTTASPIIVSHNHIDPHPILKNKSLTGKDYTKEETRPKSILKKKTNSEDSSRMNKVKPILKKNKSSEDFHHNISSSSSSSNSSISSLPRSIRRNKPDANIPVNIIVYNSLHLAYTLQFNRHNELTESQDPLFEFCCRSIEKYSSQKPPKSLQLTSFATKLSSNSKATGLNTNKIFNFSLLNGFLDYSTTGRLIYHRFEEILFCWKNFKESRFRIRIFNALSLITFDLVLSLCLFLMLNQVISISYLLILEVCLQAMESVVSKVEQLIYNLIGMPAGLKLNRPLNTALGNFFLYHIHIWKAYITLIRPFLSLILDLLGFISFFGITFFLSFLSDLISLASIHIYCFYGYAARLYCFQLSGLISLWRLFRGKIGII</sequence>
<organism evidence="3 4">
    <name type="scientific">Tetranychus urticae</name>
    <name type="common">Two-spotted spider mite</name>
    <dbReference type="NCBI Taxonomy" id="32264"/>
    <lineage>
        <taxon>Eukaryota</taxon>
        <taxon>Metazoa</taxon>
        <taxon>Ecdysozoa</taxon>
        <taxon>Arthropoda</taxon>
        <taxon>Chelicerata</taxon>
        <taxon>Arachnida</taxon>
        <taxon>Acari</taxon>
        <taxon>Acariformes</taxon>
        <taxon>Trombidiformes</taxon>
        <taxon>Prostigmata</taxon>
        <taxon>Eleutherengona</taxon>
        <taxon>Raphignathae</taxon>
        <taxon>Tetranychoidea</taxon>
        <taxon>Tetranychidae</taxon>
        <taxon>Tetranychus</taxon>
    </lineage>
</organism>
<evidence type="ECO:0000256" key="2">
    <source>
        <dbReference type="SAM" id="Phobius"/>
    </source>
</evidence>
<name>T1KVU1_TETUR</name>
<dbReference type="InterPro" id="IPR007720">
    <property type="entry name" value="PigQ/GPI1"/>
</dbReference>